<keyword evidence="1" id="KW-0472">Membrane</keyword>
<evidence type="ECO:0000313" key="2">
    <source>
        <dbReference type="EMBL" id="MBC5999637.1"/>
    </source>
</evidence>
<feature type="transmembrane region" description="Helical" evidence="1">
    <location>
        <begin position="40"/>
        <end position="60"/>
    </location>
</feature>
<dbReference type="Proteomes" id="UP000644115">
    <property type="component" value="Unassembled WGS sequence"/>
</dbReference>
<feature type="transmembrane region" description="Helical" evidence="1">
    <location>
        <begin position="7"/>
        <end position="28"/>
    </location>
</feature>
<feature type="transmembrane region" description="Helical" evidence="1">
    <location>
        <begin position="67"/>
        <end position="86"/>
    </location>
</feature>
<proteinExistence type="predicted"/>
<organism evidence="2 3">
    <name type="scientific">Lentihominibacter faecis</name>
    <dbReference type="NCBI Taxonomy" id="2764712"/>
    <lineage>
        <taxon>Bacteria</taxon>
        <taxon>Bacillati</taxon>
        <taxon>Bacillota</taxon>
        <taxon>Clostridia</taxon>
        <taxon>Peptostreptococcales</taxon>
        <taxon>Anaerovoracaceae</taxon>
        <taxon>Lentihominibacter</taxon>
    </lineage>
</organism>
<evidence type="ECO:0000256" key="1">
    <source>
        <dbReference type="SAM" id="Phobius"/>
    </source>
</evidence>
<feature type="transmembrane region" description="Helical" evidence="1">
    <location>
        <begin position="92"/>
        <end position="112"/>
    </location>
</feature>
<comment type="caution">
    <text evidence="2">The sequence shown here is derived from an EMBL/GenBank/DDBJ whole genome shotgun (WGS) entry which is preliminary data.</text>
</comment>
<name>A0A923NDB4_9FIRM</name>
<gene>
    <name evidence="2" type="ORF">H8876_06455</name>
</gene>
<sequence>MKVTRLVIGIISFVMALIVTFQSCFAGLGNAMEDNGEVGGSAGVVLAVFAIVAGIIAIVTRKGEGKGPFVAGGFYLAGGIIGLAMAGSYADLKIWGVACIIFALVFIIGTILEKKRR</sequence>
<dbReference type="PROSITE" id="PS51257">
    <property type="entry name" value="PROKAR_LIPOPROTEIN"/>
    <property type="match status" value="1"/>
</dbReference>
<keyword evidence="3" id="KW-1185">Reference proteome</keyword>
<dbReference type="AlphaFoldDB" id="A0A923NDB4"/>
<keyword evidence="1" id="KW-1133">Transmembrane helix</keyword>
<keyword evidence="1" id="KW-0812">Transmembrane</keyword>
<reference evidence="2" key="1">
    <citation type="submission" date="2020-08" db="EMBL/GenBank/DDBJ databases">
        <authorList>
            <person name="Liu C."/>
            <person name="Sun Q."/>
        </authorList>
    </citation>
    <scope>NUCLEOTIDE SEQUENCE</scope>
    <source>
        <strain evidence="2">BX16</strain>
    </source>
</reference>
<evidence type="ECO:0008006" key="4">
    <source>
        <dbReference type="Google" id="ProtNLM"/>
    </source>
</evidence>
<dbReference type="RefSeq" id="WP_177264708.1">
    <property type="nucleotide sequence ID" value="NZ_JACRWC010000081.1"/>
</dbReference>
<protein>
    <recommendedName>
        <fullName evidence="4">Lipoprotein</fullName>
    </recommendedName>
</protein>
<accession>A0A923NDB4</accession>
<evidence type="ECO:0000313" key="3">
    <source>
        <dbReference type="Proteomes" id="UP000644115"/>
    </source>
</evidence>
<dbReference type="EMBL" id="JACRWC010000081">
    <property type="protein sequence ID" value="MBC5999637.1"/>
    <property type="molecule type" value="Genomic_DNA"/>
</dbReference>